<evidence type="ECO:0000313" key="3">
    <source>
        <dbReference type="Proteomes" id="UP000317812"/>
    </source>
</evidence>
<keyword evidence="1" id="KW-1133">Transmembrane helix</keyword>
<dbReference type="AlphaFoldDB" id="A0AAP9DDR0"/>
<reference evidence="2 3" key="1">
    <citation type="submission" date="2019-01" db="EMBL/GenBank/DDBJ databases">
        <title>Florfenicol resistance in Enterobacteriaceae and whole-genome sequence analysis of florfenicol-resistant Leclercia adecarboxylata strain R25.</title>
        <authorList>
            <person name="Bao Q."/>
            <person name="Ying Y."/>
        </authorList>
    </citation>
    <scope>NUCLEOTIDE SEQUENCE [LARGE SCALE GENOMIC DNA]</scope>
    <source>
        <strain evidence="2 3">R25</strain>
    </source>
</reference>
<keyword evidence="1" id="KW-0472">Membrane</keyword>
<name>A0AAP9DDR0_9ENTR</name>
<dbReference type="Proteomes" id="UP000317812">
    <property type="component" value="Chromosome"/>
</dbReference>
<proteinExistence type="predicted"/>
<evidence type="ECO:0000256" key="1">
    <source>
        <dbReference type="SAM" id="Phobius"/>
    </source>
</evidence>
<sequence length="89" mass="10463">MAVILKKFARKTGKFIYFIFLLICIAHSLPYAELYINESFATRWALFFYGKEDAEAMYDAFTDIDFSIMLLIAIPMYILTMKLLKKLRS</sequence>
<protein>
    <submittedName>
        <fullName evidence="2">Uncharacterized protein</fullName>
    </submittedName>
</protein>
<organism evidence="2 3">
    <name type="scientific">Leclercia adecarboxylata</name>
    <dbReference type="NCBI Taxonomy" id="83655"/>
    <lineage>
        <taxon>Bacteria</taxon>
        <taxon>Pseudomonadati</taxon>
        <taxon>Pseudomonadota</taxon>
        <taxon>Gammaproteobacteria</taxon>
        <taxon>Enterobacterales</taxon>
        <taxon>Enterobacteriaceae</taxon>
        <taxon>Leclercia</taxon>
    </lineage>
</organism>
<keyword evidence="1" id="KW-0812">Transmembrane</keyword>
<dbReference type="EMBL" id="CP035382">
    <property type="protein sequence ID" value="QDK20962.1"/>
    <property type="molecule type" value="Genomic_DNA"/>
</dbReference>
<feature type="transmembrane region" description="Helical" evidence="1">
    <location>
        <begin position="56"/>
        <end position="79"/>
    </location>
</feature>
<gene>
    <name evidence="2" type="ORF">ES815_22660</name>
</gene>
<dbReference type="RefSeq" id="WP_142489812.1">
    <property type="nucleotide sequence ID" value="NZ_CP035382.1"/>
</dbReference>
<feature type="transmembrane region" description="Helical" evidence="1">
    <location>
        <begin position="15"/>
        <end position="36"/>
    </location>
</feature>
<accession>A0AAP9DDR0</accession>
<evidence type="ECO:0000313" key="2">
    <source>
        <dbReference type="EMBL" id="QDK20962.1"/>
    </source>
</evidence>